<feature type="compositionally biased region" description="Basic and acidic residues" evidence="1">
    <location>
        <begin position="53"/>
        <end position="62"/>
    </location>
</feature>
<dbReference type="RefSeq" id="XP_008573397.1">
    <property type="nucleotide sequence ID" value="XM_008575175.1"/>
</dbReference>
<evidence type="ECO:0000256" key="1">
    <source>
        <dbReference type="SAM" id="MobiDB-lite"/>
    </source>
</evidence>
<feature type="region of interest" description="Disordered" evidence="1">
    <location>
        <begin position="145"/>
        <end position="164"/>
    </location>
</feature>
<keyword evidence="2" id="KW-1185">Reference proteome</keyword>
<dbReference type="GeneID" id="103592444"/>
<dbReference type="Proteomes" id="UP000694923">
    <property type="component" value="Unplaced"/>
</dbReference>
<accession>A0ABM0QYF6</accession>
<reference evidence="3" key="1">
    <citation type="submission" date="2025-08" db="UniProtKB">
        <authorList>
            <consortium name="RefSeq"/>
        </authorList>
    </citation>
    <scope>IDENTIFICATION</scope>
</reference>
<sequence>MISWYYQREPLEVRKAPAQDAEFVSDHSRWDPMDCLYNRHPDVPAKNPWSHGPCRDSERDTPKSVSLPPIRTPCTSCSRDHVTTPSPAPSVICTIIISADLNAGKSSPHIPSLFITSQARLTTFRVLVVPGAFDVFAPLGRGRDARRGRSCRSAGPHGQGALRPGARRAHLAALPERYEPLEEPAPAERPARRHRQKLKKCGKNVGKVITKGCRYIFLGLQGFAAAYASPFGVATSMMSFVR</sequence>
<proteinExistence type="predicted"/>
<feature type="region of interest" description="Disordered" evidence="1">
    <location>
        <begin position="177"/>
        <end position="199"/>
    </location>
</feature>
<name>A0ABM0QYF6_GALVR</name>
<evidence type="ECO:0000313" key="3">
    <source>
        <dbReference type="RefSeq" id="XP_008573397.1"/>
    </source>
</evidence>
<feature type="region of interest" description="Disordered" evidence="1">
    <location>
        <begin position="47"/>
        <end position="67"/>
    </location>
</feature>
<organism evidence="2 3">
    <name type="scientific">Galeopterus variegatus</name>
    <name type="common">Malayan flying lemur</name>
    <name type="synonym">Cynocephalus variegatus</name>
    <dbReference type="NCBI Taxonomy" id="482537"/>
    <lineage>
        <taxon>Eukaryota</taxon>
        <taxon>Metazoa</taxon>
        <taxon>Chordata</taxon>
        <taxon>Craniata</taxon>
        <taxon>Vertebrata</taxon>
        <taxon>Euteleostomi</taxon>
        <taxon>Mammalia</taxon>
        <taxon>Eutheria</taxon>
        <taxon>Euarchontoglires</taxon>
        <taxon>Dermoptera</taxon>
        <taxon>Cynocephalidae</taxon>
        <taxon>Galeopterus</taxon>
    </lineage>
</organism>
<dbReference type="InterPro" id="IPR031667">
    <property type="entry name" value="RDD1"/>
</dbReference>
<protein>
    <submittedName>
        <fullName evidence="3">Uncharacterized protein C1orf115 homolog</fullName>
    </submittedName>
</protein>
<gene>
    <name evidence="3" type="primary">LOC103592444</name>
</gene>
<evidence type="ECO:0000313" key="2">
    <source>
        <dbReference type="Proteomes" id="UP000694923"/>
    </source>
</evidence>
<dbReference type="Pfam" id="PF15828">
    <property type="entry name" value="RDD1"/>
    <property type="match status" value="1"/>
</dbReference>
<dbReference type="PANTHER" id="PTHR14680:SF1">
    <property type="entry name" value="REQUIRED FOR DRUG-INDUCED DEATH PROTEIN 1"/>
    <property type="match status" value="1"/>
</dbReference>
<dbReference type="PANTHER" id="PTHR14680">
    <property type="entry name" value="SI:DKEY-126G1.9-RELATED"/>
    <property type="match status" value="1"/>
</dbReference>